<dbReference type="Proteomes" id="UP000032142">
    <property type="component" value="Unassembled WGS sequence"/>
</dbReference>
<sequence length="37" mass="4166">MKFDADVLDMVLQVTTYIDANILDVSYTRTNIGNPMS</sequence>
<evidence type="ECO:0000313" key="1">
    <source>
        <dbReference type="EMBL" id="KHG14155.1"/>
    </source>
</evidence>
<protein>
    <submittedName>
        <fullName evidence="1">Uncharacterized protein</fullName>
    </submittedName>
</protein>
<evidence type="ECO:0000313" key="2">
    <source>
        <dbReference type="Proteomes" id="UP000032142"/>
    </source>
</evidence>
<dbReference type="AlphaFoldDB" id="A0A0B0NMT3"/>
<accession>A0A0B0NMT3</accession>
<organism evidence="1 2">
    <name type="scientific">Gossypium arboreum</name>
    <name type="common">Tree cotton</name>
    <name type="synonym">Gossypium nanking</name>
    <dbReference type="NCBI Taxonomy" id="29729"/>
    <lineage>
        <taxon>Eukaryota</taxon>
        <taxon>Viridiplantae</taxon>
        <taxon>Streptophyta</taxon>
        <taxon>Embryophyta</taxon>
        <taxon>Tracheophyta</taxon>
        <taxon>Spermatophyta</taxon>
        <taxon>Magnoliopsida</taxon>
        <taxon>eudicotyledons</taxon>
        <taxon>Gunneridae</taxon>
        <taxon>Pentapetalae</taxon>
        <taxon>rosids</taxon>
        <taxon>malvids</taxon>
        <taxon>Malvales</taxon>
        <taxon>Malvaceae</taxon>
        <taxon>Malvoideae</taxon>
        <taxon>Gossypium</taxon>
    </lineage>
</organism>
<proteinExistence type="predicted"/>
<reference evidence="2" key="1">
    <citation type="submission" date="2014-09" db="EMBL/GenBank/DDBJ databases">
        <authorList>
            <person name="Mudge J."/>
            <person name="Ramaraj T."/>
            <person name="Lindquist I.E."/>
            <person name="Bharti A.K."/>
            <person name="Sundararajan A."/>
            <person name="Cameron C.T."/>
            <person name="Woodward J.E."/>
            <person name="May G.D."/>
            <person name="Brubaker C."/>
            <person name="Broadhvest J."/>
            <person name="Wilkins T.A."/>
        </authorList>
    </citation>
    <scope>NUCLEOTIDE SEQUENCE</scope>
    <source>
        <strain evidence="2">cv. AKA8401</strain>
    </source>
</reference>
<gene>
    <name evidence="1" type="ORF">F383_20178</name>
</gene>
<keyword evidence="2" id="KW-1185">Reference proteome</keyword>
<name>A0A0B0NMT3_GOSAR</name>
<dbReference type="EMBL" id="KN400990">
    <property type="protein sequence ID" value="KHG14155.1"/>
    <property type="molecule type" value="Genomic_DNA"/>
</dbReference>